<organism evidence="1">
    <name type="scientific">Anguilla anguilla</name>
    <name type="common">European freshwater eel</name>
    <name type="synonym">Muraena anguilla</name>
    <dbReference type="NCBI Taxonomy" id="7936"/>
    <lineage>
        <taxon>Eukaryota</taxon>
        <taxon>Metazoa</taxon>
        <taxon>Chordata</taxon>
        <taxon>Craniata</taxon>
        <taxon>Vertebrata</taxon>
        <taxon>Euteleostomi</taxon>
        <taxon>Actinopterygii</taxon>
        <taxon>Neopterygii</taxon>
        <taxon>Teleostei</taxon>
        <taxon>Anguilliformes</taxon>
        <taxon>Anguillidae</taxon>
        <taxon>Anguilla</taxon>
    </lineage>
</organism>
<reference evidence="1" key="2">
    <citation type="journal article" date="2015" name="Fish Shellfish Immunol.">
        <title>Early steps in the European eel (Anguilla anguilla)-Vibrio vulnificus interaction in the gills: Role of the RtxA13 toxin.</title>
        <authorList>
            <person name="Callol A."/>
            <person name="Pajuelo D."/>
            <person name="Ebbesson L."/>
            <person name="Teles M."/>
            <person name="MacKenzie S."/>
            <person name="Amaro C."/>
        </authorList>
    </citation>
    <scope>NUCLEOTIDE SEQUENCE</scope>
</reference>
<dbReference type="AlphaFoldDB" id="A0A0E9R8W6"/>
<proteinExistence type="predicted"/>
<reference evidence="1" key="1">
    <citation type="submission" date="2014-11" db="EMBL/GenBank/DDBJ databases">
        <authorList>
            <person name="Amaro Gonzalez C."/>
        </authorList>
    </citation>
    <scope>NUCLEOTIDE SEQUENCE</scope>
</reference>
<evidence type="ECO:0000313" key="1">
    <source>
        <dbReference type="EMBL" id="JAH24758.1"/>
    </source>
</evidence>
<accession>A0A0E9R8W6</accession>
<dbReference type="EMBL" id="GBXM01083819">
    <property type="protein sequence ID" value="JAH24758.1"/>
    <property type="molecule type" value="Transcribed_RNA"/>
</dbReference>
<name>A0A0E9R8W6_ANGAN</name>
<protein>
    <submittedName>
        <fullName evidence="1">Uncharacterized protein</fullName>
    </submittedName>
</protein>
<sequence>MYVCVCVHVCLWFLMTSCTACVLWMTVFIAYS</sequence>